<keyword evidence="7 14" id="KW-0812">Transmembrane</keyword>
<feature type="transmembrane region" description="Helical" evidence="14">
    <location>
        <begin position="107"/>
        <end position="131"/>
    </location>
</feature>
<evidence type="ECO:0000256" key="9">
    <source>
        <dbReference type="ARBA" id="ARBA00022777"/>
    </source>
</evidence>
<dbReference type="InterPro" id="IPR011620">
    <property type="entry name" value="Sig_transdc_His_kinase_LytS_TM"/>
</dbReference>
<feature type="domain" description="Signal transduction histidine kinase internal region" evidence="15">
    <location>
        <begin position="373"/>
        <end position="450"/>
    </location>
</feature>
<protein>
    <recommendedName>
        <fullName evidence="3">histidine kinase</fullName>
        <ecNumber evidence="3">2.7.13.3</ecNumber>
    </recommendedName>
</protein>
<keyword evidence="8" id="KW-0547">Nucleotide-binding</keyword>
<evidence type="ECO:0000256" key="6">
    <source>
        <dbReference type="ARBA" id="ARBA00022679"/>
    </source>
</evidence>
<dbReference type="PANTHER" id="PTHR34220:SF10">
    <property type="entry name" value="SENSOR HISTIDINE KINASE BTSS"/>
    <property type="match status" value="1"/>
</dbReference>
<evidence type="ECO:0000256" key="3">
    <source>
        <dbReference type="ARBA" id="ARBA00012438"/>
    </source>
</evidence>
<dbReference type="Gene3D" id="3.30.565.10">
    <property type="entry name" value="Histidine kinase-like ATPase, C-terminal domain"/>
    <property type="match status" value="1"/>
</dbReference>
<evidence type="ECO:0000256" key="8">
    <source>
        <dbReference type="ARBA" id="ARBA00022741"/>
    </source>
</evidence>
<feature type="domain" description="Signal transduction histidine kinase 5TM receptor LytS transmembrane region" evidence="16">
    <location>
        <begin position="30"/>
        <end position="198"/>
    </location>
</feature>
<evidence type="ECO:0000256" key="14">
    <source>
        <dbReference type="SAM" id="Phobius"/>
    </source>
</evidence>
<dbReference type="SUPFAM" id="SSF55781">
    <property type="entry name" value="GAF domain-like"/>
    <property type="match status" value="1"/>
</dbReference>
<comment type="catalytic activity">
    <reaction evidence="1">
        <text>ATP + protein L-histidine = ADP + protein N-phospho-L-histidine.</text>
        <dbReference type="EC" id="2.7.13.3"/>
    </reaction>
</comment>
<dbReference type="GO" id="GO:0005886">
    <property type="term" value="C:plasma membrane"/>
    <property type="evidence" value="ECO:0007669"/>
    <property type="project" value="UniProtKB-SubCell"/>
</dbReference>
<keyword evidence="13 14" id="KW-0472">Membrane</keyword>
<dbReference type="AlphaFoldDB" id="A0A6A8AD51"/>
<name>A0A6A8AD51_9HYPH</name>
<accession>A0A6A8AD51</accession>
<evidence type="ECO:0000259" key="15">
    <source>
        <dbReference type="Pfam" id="PF06580"/>
    </source>
</evidence>
<dbReference type="InterPro" id="IPR050640">
    <property type="entry name" value="Bact_2-comp_sensor_kinase"/>
</dbReference>
<keyword evidence="5" id="KW-0597">Phosphoprotein</keyword>
<organism evidence="17 18">
    <name type="scientific">Endobacterium cereale</name>
    <dbReference type="NCBI Taxonomy" id="2663029"/>
    <lineage>
        <taxon>Bacteria</taxon>
        <taxon>Pseudomonadati</taxon>
        <taxon>Pseudomonadota</taxon>
        <taxon>Alphaproteobacteria</taxon>
        <taxon>Hyphomicrobiales</taxon>
        <taxon>Rhizobiaceae</taxon>
        <taxon>Endobacterium</taxon>
    </lineage>
</organism>
<evidence type="ECO:0000313" key="18">
    <source>
        <dbReference type="Proteomes" id="UP000435138"/>
    </source>
</evidence>
<dbReference type="Pfam" id="PF07694">
    <property type="entry name" value="5TM-5TMR_LYT"/>
    <property type="match status" value="1"/>
</dbReference>
<evidence type="ECO:0000313" key="17">
    <source>
        <dbReference type="EMBL" id="MQY48669.1"/>
    </source>
</evidence>
<reference evidence="17 18" key="1">
    <citation type="submission" date="2019-11" db="EMBL/GenBank/DDBJ databases">
        <title>Genome analysis of Rhizobacterium cereale a novel genus and species isolated from maize roots in North Spain.</title>
        <authorList>
            <person name="Menendez E."/>
            <person name="Flores-Felix J.D."/>
            <person name="Ramirez-Bahena M.-H."/>
            <person name="Igual J.M."/>
            <person name="Garcia-Fraile P."/>
            <person name="Peix A."/>
            <person name="Velazquez E."/>
        </authorList>
    </citation>
    <scope>NUCLEOTIDE SEQUENCE [LARGE SCALE GENOMIC DNA]</scope>
    <source>
        <strain evidence="17 18">RZME27</strain>
    </source>
</reference>
<dbReference type="InterPro" id="IPR029016">
    <property type="entry name" value="GAF-like_dom_sf"/>
</dbReference>
<feature type="transmembrane region" description="Helical" evidence="14">
    <location>
        <begin position="143"/>
        <end position="165"/>
    </location>
</feature>
<evidence type="ECO:0000256" key="10">
    <source>
        <dbReference type="ARBA" id="ARBA00022840"/>
    </source>
</evidence>
<dbReference type="InterPro" id="IPR010559">
    <property type="entry name" value="Sig_transdc_His_kin_internal"/>
</dbReference>
<dbReference type="GO" id="GO:0071555">
    <property type="term" value="P:cell wall organization"/>
    <property type="evidence" value="ECO:0007669"/>
    <property type="project" value="InterPro"/>
</dbReference>
<gene>
    <name evidence="17" type="ORF">GAO09_21775</name>
</gene>
<dbReference type="EC" id="2.7.13.3" evidence="3"/>
<feature type="transmembrane region" description="Helical" evidence="14">
    <location>
        <begin position="7"/>
        <end position="26"/>
    </location>
</feature>
<sequence length="578" mass="63750">MSFGWTNLVIGLLQQMCVYLVIAYLFSKTPLFLPLMQVTVRPWRKVACYVIFSMFCIMGTYFGLHIDEAIANTRAIGAVLGGIFGGPLVGLAVGLTGGMHRYSLGGYTALACAISTTAEGLIGGLVHSYLLRHRRTDLLFKPLLIAGVTLFAEIVQMSIILVVAQPFVNSMHLVETIALPMIVANTVGAAMFMNILGDRRKLFETHSTIFSGKALKIAERAEGVLRNGFNAENSTKVARILYEEANVGAVAITDREKILAFIGIGADHHLPGREITSAQTLEAIAENKVMYADGNEVSYQCSIDPNCRLGASLVIPLKGEDDTVIGTIKLYEPKTKLFSTFNRALGEGVARLLSAQILAGRYERQKQMLSQSEIKLLHAQVNPHFLFNTLNTLSAIIRIDPAEARKLVQNLSTFFRKNLKRTSDVVALSDEIEHVNAYLQIEKARFQERLQIEIDVPDELAQVHLQAFSLQPLVENAIKHGTSQLIGEGRITISARREGDDMLVSVTDNAGLFKRKPGGDGGLGMNIVHRRTKGYFGDAYGMHVDVERDVFTRISLRVPMVDTHHHTPYESVLELTKI</sequence>
<keyword evidence="4" id="KW-1003">Cell membrane</keyword>
<keyword evidence="18" id="KW-1185">Reference proteome</keyword>
<comment type="caution">
    <text evidence="17">The sequence shown here is derived from an EMBL/GenBank/DDBJ whole genome shotgun (WGS) entry which is preliminary data.</text>
</comment>
<keyword evidence="10" id="KW-0067">ATP-binding</keyword>
<evidence type="ECO:0000256" key="7">
    <source>
        <dbReference type="ARBA" id="ARBA00022692"/>
    </source>
</evidence>
<keyword evidence="9 17" id="KW-0418">Kinase</keyword>
<evidence type="ECO:0000259" key="16">
    <source>
        <dbReference type="Pfam" id="PF07694"/>
    </source>
</evidence>
<dbReference type="Gene3D" id="3.30.450.40">
    <property type="match status" value="1"/>
</dbReference>
<dbReference type="Pfam" id="PF06580">
    <property type="entry name" value="His_kinase"/>
    <property type="match status" value="1"/>
</dbReference>
<dbReference type="GO" id="GO:0005524">
    <property type="term" value="F:ATP binding"/>
    <property type="evidence" value="ECO:0007669"/>
    <property type="project" value="UniProtKB-KW"/>
</dbReference>
<evidence type="ECO:0000256" key="5">
    <source>
        <dbReference type="ARBA" id="ARBA00022553"/>
    </source>
</evidence>
<evidence type="ECO:0000256" key="13">
    <source>
        <dbReference type="ARBA" id="ARBA00023136"/>
    </source>
</evidence>
<dbReference type="InterPro" id="IPR036890">
    <property type="entry name" value="HATPase_C_sf"/>
</dbReference>
<feature type="transmembrane region" description="Helical" evidence="14">
    <location>
        <begin position="46"/>
        <end position="64"/>
    </location>
</feature>
<keyword evidence="6" id="KW-0808">Transferase</keyword>
<evidence type="ECO:0000256" key="12">
    <source>
        <dbReference type="ARBA" id="ARBA00023012"/>
    </source>
</evidence>
<dbReference type="SUPFAM" id="SSF55874">
    <property type="entry name" value="ATPase domain of HSP90 chaperone/DNA topoisomerase II/histidine kinase"/>
    <property type="match status" value="1"/>
</dbReference>
<dbReference type="PANTHER" id="PTHR34220">
    <property type="entry name" value="SENSOR HISTIDINE KINASE YPDA"/>
    <property type="match status" value="1"/>
</dbReference>
<feature type="transmembrane region" description="Helical" evidence="14">
    <location>
        <begin position="177"/>
        <end position="196"/>
    </location>
</feature>
<evidence type="ECO:0000256" key="2">
    <source>
        <dbReference type="ARBA" id="ARBA00004651"/>
    </source>
</evidence>
<keyword evidence="12" id="KW-0902">Two-component regulatory system</keyword>
<evidence type="ECO:0000256" key="4">
    <source>
        <dbReference type="ARBA" id="ARBA00022475"/>
    </source>
</evidence>
<comment type="subcellular location">
    <subcellularLocation>
        <location evidence="2">Cell membrane</location>
        <topology evidence="2">Multi-pass membrane protein</topology>
    </subcellularLocation>
</comment>
<dbReference type="RefSeq" id="WP_153357470.1">
    <property type="nucleotide sequence ID" value="NZ_JAYKOO010000002.1"/>
</dbReference>
<proteinExistence type="predicted"/>
<dbReference type="Proteomes" id="UP000435138">
    <property type="component" value="Unassembled WGS sequence"/>
</dbReference>
<evidence type="ECO:0000256" key="11">
    <source>
        <dbReference type="ARBA" id="ARBA00022989"/>
    </source>
</evidence>
<dbReference type="EMBL" id="WIXI01000048">
    <property type="protein sequence ID" value="MQY48669.1"/>
    <property type="molecule type" value="Genomic_DNA"/>
</dbReference>
<evidence type="ECO:0000256" key="1">
    <source>
        <dbReference type="ARBA" id="ARBA00000085"/>
    </source>
</evidence>
<feature type="transmembrane region" description="Helical" evidence="14">
    <location>
        <begin position="76"/>
        <end position="95"/>
    </location>
</feature>
<dbReference type="GO" id="GO:0000155">
    <property type="term" value="F:phosphorelay sensor kinase activity"/>
    <property type="evidence" value="ECO:0007669"/>
    <property type="project" value="InterPro"/>
</dbReference>
<keyword evidence="11 14" id="KW-1133">Transmembrane helix</keyword>